<dbReference type="InterPro" id="IPR018303">
    <property type="entry name" value="ATPase_P-typ_P_site"/>
</dbReference>
<comment type="function">
    <text evidence="12">Probably involved in copper export.</text>
</comment>
<dbReference type="PRINTS" id="PR00942">
    <property type="entry name" value="CUATPASEI"/>
</dbReference>
<dbReference type="PROSITE" id="PS50846">
    <property type="entry name" value="HMA_2"/>
    <property type="match status" value="1"/>
</dbReference>
<dbReference type="Gene3D" id="3.30.70.100">
    <property type="match status" value="1"/>
</dbReference>
<dbReference type="NCBIfam" id="TIGR01494">
    <property type="entry name" value="ATPase_P-type"/>
    <property type="match status" value="1"/>
</dbReference>
<dbReference type="InterPro" id="IPR059000">
    <property type="entry name" value="ATPase_P-type_domA"/>
</dbReference>
<dbReference type="GO" id="GO:0055070">
    <property type="term" value="P:copper ion homeostasis"/>
    <property type="evidence" value="ECO:0007669"/>
    <property type="project" value="TreeGrafter"/>
</dbReference>
<dbReference type="SFLD" id="SFLDF00027">
    <property type="entry name" value="p-type_atpase"/>
    <property type="match status" value="1"/>
</dbReference>
<dbReference type="NCBIfam" id="TIGR01512">
    <property type="entry name" value="ATPase-IB2_Cd"/>
    <property type="match status" value="1"/>
</dbReference>
<dbReference type="EMBL" id="FOXB01000031">
    <property type="protein sequence ID" value="SFP65856.1"/>
    <property type="molecule type" value="Genomic_DNA"/>
</dbReference>
<dbReference type="Gene3D" id="3.40.1110.10">
    <property type="entry name" value="Calcium-transporting ATPase, cytoplasmic domain N"/>
    <property type="match status" value="1"/>
</dbReference>
<keyword evidence="8 16" id="KW-0067">ATP-binding</keyword>
<evidence type="ECO:0000256" key="10">
    <source>
        <dbReference type="ARBA" id="ARBA00022989"/>
    </source>
</evidence>
<protein>
    <recommendedName>
        <fullName evidence="14">Copper-transporting ATPase</fullName>
        <ecNumber evidence="13">7.2.2.9</ecNumber>
    </recommendedName>
</protein>
<dbReference type="PROSITE" id="PS00154">
    <property type="entry name" value="ATPASE_E1_E2"/>
    <property type="match status" value="1"/>
</dbReference>
<accession>A0A1I5S6I5</accession>
<dbReference type="FunFam" id="3.30.70.100:FF:000005">
    <property type="entry name" value="Copper-exporting P-type ATPase A"/>
    <property type="match status" value="1"/>
</dbReference>
<organism evidence="18 19">
    <name type="scientific">Hydrogenimonas thermophila</name>
    <dbReference type="NCBI Taxonomy" id="223786"/>
    <lineage>
        <taxon>Bacteria</taxon>
        <taxon>Pseudomonadati</taxon>
        <taxon>Campylobacterota</taxon>
        <taxon>Epsilonproteobacteria</taxon>
        <taxon>Campylobacterales</taxon>
        <taxon>Hydrogenimonadaceae</taxon>
        <taxon>Hydrogenimonas</taxon>
    </lineage>
</organism>
<dbReference type="Gene3D" id="3.40.50.1000">
    <property type="entry name" value="HAD superfamily/HAD-like"/>
    <property type="match status" value="1"/>
</dbReference>
<dbReference type="InterPro" id="IPR036163">
    <property type="entry name" value="HMA_dom_sf"/>
</dbReference>
<evidence type="ECO:0000256" key="9">
    <source>
        <dbReference type="ARBA" id="ARBA00022967"/>
    </source>
</evidence>
<dbReference type="NCBIfam" id="TIGR01525">
    <property type="entry name" value="ATPase-IB_hvy"/>
    <property type="match status" value="1"/>
</dbReference>
<dbReference type="PANTHER" id="PTHR43520:SF8">
    <property type="entry name" value="P-TYPE CU(+) TRANSPORTER"/>
    <property type="match status" value="1"/>
</dbReference>
<dbReference type="SFLD" id="SFLDG00002">
    <property type="entry name" value="C1.7:_P-type_atpase_like"/>
    <property type="match status" value="1"/>
</dbReference>
<keyword evidence="6 16" id="KW-0479">Metal-binding</keyword>
<dbReference type="Proteomes" id="UP000199227">
    <property type="component" value="Unassembled WGS sequence"/>
</dbReference>
<dbReference type="GO" id="GO:0005886">
    <property type="term" value="C:plasma membrane"/>
    <property type="evidence" value="ECO:0007669"/>
    <property type="project" value="UniProtKB-SubCell"/>
</dbReference>
<dbReference type="GO" id="GO:0043682">
    <property type="term" value="F:P-type divalent copper transporter activity"/>
    <property type="evidence" value="ECO:0007669"/>
    <property type="project" value="UniProtKB-EC"/>
</dbReference>
<proteinExistence type="inferred from homology"/>
<dbReference type="GO" id="GO:0016887">
    <property type="term" value="F:ATP hydrolysis activity"/>
    <property type="evidence" value="ECO:0007669"/>
    <property type="project" value="InterPro"/>
</dbReference>
<dbReference type="InterPro" id="IPR008250">
    <property type="entry name" value="ATPase_P-typ_transduc_dom_A_sf"/>
</dbReference>
<dbReference type="GO" id="GO:0005524">
    <property type="term" value="F:ATP binding"/>
    <property type="evidence" value="ECO:0007669"/>
    <property type="project" value="UniProtKB-UniRule"/>
</dbReference>
<dbReference type="InterPro" id="IPR023298">
    <property type="entry name" value="ATPase_P-typ_TM_dom_sf"/>
</dbReference>
<dbReference type="PRINTS" id="PR00943">
    <property type="entry name" value="CUATPASE"/>
</dbReference>
<dbReference type="InterPro" id="IPR021993">
    <property type="entry name" value="ATPase-cat-bd"/>
</dbReference>
<keyword evidence="5 16" id="KW-0812">Transmembrane</keyword>
<keyword evidence="9" id="KW-1278">Translocase</keyword>
<sequence>MKVACTHCQLEFDESVMIKEEEGSDVHYFCCKGCQGVFHLLRSEGLDTFYEKLGKNQLEPPKELQDDLHKFDLEGFRKKYIIERSDGLYEIFLIIEGIHCAACVWLNEKVLHQTPGVIEATINYTTNKAHVIWDPEQIKLSQIIEKIRAIGYNAYPYDPKMQEERANKARRDYYSRLLVAIFATMNIMWIAVAQYTGMFTGMRSDVKDVLNVAEWVLATPTLFYSGWVFFRGAWFGLKNRFVNMDLLVASGASLAYTYSIWAMVTGKGEVYFDSVTMIITFVLAGKYLEVLSKKRAADTMDALSNALPTEVTVIESDTKIMVPVEEVNPGDIIEVRAGEKVAIDGVVVSGEGSFDESSLTGESEPILKVKGDEIISGSVAIDGVVRYEATKDYGSSMLTTLVGLLEESLTKKPKIERLANEISGYFSLTILSIALLTFIGWLWMTGEFERALVVSISVIVIACPCALGLATPVATLIGINLAARRGVLFKEAAFIETMAKADVLVLDKTGTITEGKPHVVNAKMYSEYDLNLLYSLVKSSIHPVSQGIAHYLEEHYENLKELPLEGVKQVQARGIEAKFEEHKLLGGNAKMMQEFGVEVDEKSEYTLFIFAIDKEIVARFELRDLPKEGAKEAIAEIRKLGIDIVMLTGDNENAAKRIAKEVGVTDFKAGLFPEDKAKEIDFLHAEGRVVVMAGDGINDALALSKSDIAIAMGSGSDVALEVSDVVLLDDKITSLRDAFLISRRTFKFVKQNLALSVIYNSITIPLAIAGYVIPLVAALSMSLSSLMVVGNSMRIKSGFGK</sequence>
<comment type="subcellular location">
    <subcellularLocation>
        <location evidence="2 16">Cell membrane</location>
    </subcellularLocation>
    <subcellularLocation>
        <location evidence="1">Endomembrane system</location>
        <topology evidence="1">Multi-pass membrane protein</topology>
    </subcellularLocation>
</comment>
<dbReference type="PRINTS" id="PR00119">
    <property type="entry name" value="CATATPASE"/>
</dbReference>
<feature type="transmembrane region" description="Helical" evidence="16">
    <location>
        <begin position="246"/>
        <end position="264"/>
    </location>
</feature>
<evidence type="ECO:0000256" key="12">
    <source>
        <dbReference type="ARBA" id="ARBA00037143"/>
    </source>
</evidence>
<dbReference type="SUPFAM" id="SSF56784">
    <property type="entry name" value="HAD-like"/>
    <property type="match status" value="1"/>
</dbReference>
<comment type="similarity">
    <text evidence="3 16">Belongs to the cation transport ATPase (P-type) (TC 3.A.3) family. Type IB subfamily.</text>
</comment>
<evidence type="ECO:0000256" key="1">
    <source>
        <dbReference type="ARBA" id="ARBA00004127"/>
    </source>
</evidence>
<dbReference type="SUPFAM" id="SSF81653">
    <property type="entry name" value="Calcium ATPase, transduction domain A"/>
    <property type="match status" value="1"/>
</dbReference>
<reference evidence="18 19" key="1">
    <citation type="submission" date="2016-10" db="EMBL/GenBank/DDBJ databases">
        <authorList>
            <person name="de Groot N.N."/>
        </authorList>
    </citation>
    <scope>NUCLEOTIDE SEQUENCE [LARGE SCALE GENOMIC DNA]</scope>
    <source>
        <strain evidence="18 19">EP1-55-1</strain>
    </source>
</reference>
<keyword evidence="16" id="KW-1003">Cell membrane</keyword>
<feature type="transmembrane region" description="Helical" evidence="16">
    <location>
        <begin position="215"/>
        <end position="234"/>
    </location>
</feature>
<dbReference type="InterPro" id="IPR006121">
    <property type="entry name" value="HMA_dom"/>
</dbReference>
<comment type="catalytic activity">
    <reaction evidence="15">
        <text>Cu(2+)(in) + ATP + H2O = Cu(2+)(out) + ADP + phosphate + H(+)</text>
        <dbReference type="Rhea" id="RHEA:10376"/>
        <dbReference type="ChEBI" id="CHEBI:15377"/>
        <dbReference type="ChEBI" id="CHEBI:15378"/>
        <dbReference type="ChEBI" id="CHEBI:29036"/>
        <dbReference type="ChEBI" id="CHEBI:30616"/>
        <dbReference type="ChEBI" id="CHEBI:43474"/>
        <dbReference type="ChEBI" id="CHEBI:456216"/>
        <dbReference type="EC" id="7.2.2.9"/>
    </reaction>
</comment>
<dbReference type="InterPro" id="IPR023214">
    <property type="entry name" value="HAD_sf"/>
</dbReference>
<evidence type="ECO:0000256" key="2">
    <source>
        <dbReference type="ARBA" id="ARBA00004236"/>
    </source>
</evidence>
<evidence type="ECO:0000256" key="7">
    <source>
        <dbReference type="ARBA" id="ARBA00022741"/>
    </source>
</evidence>
<gene>
    <name evidence="18" type="ORF">SAMN05216234_1314</name>
</gene>
<dbReference type="GO" id="GO:0012505">
    <property type="term" value="C:endomembrane system"/>
    <property type="evidence" value="ECO:0007669"/>
    <property type="project" value="UniProtKB-SubCell"/>
</dbReference>
<evidence type="ECO:0000256" key="13">
    <source>
        <dbReference type="ARBA" id="ARBA00038904"/>
    </source>
</evidence>
<dbReference type="InterPro" id="IPR027256">
    <property type="entry name" value="P-typ_ATPase_IB"/>
</dbReference>
<evidence type="ECO:0000256" key="16">
    <source>
        <dbReference type="RuleBase" id="RU362081"/>
    </source>
</evidence>
<keyword evidence="11 16" id="KW-0472">Membrane</keyword>
<dbReference type="CDD" id="cd00371">
    <property type="entry name" value="HMA"/>
    <property type="match status" value="1"/>
</dbReference>
<feature type="transmembrane region" description="Helical" evidence="16">
    <location>
        <begin position="422"/>
        <end position="444"/>
    </location>
</feature>
<feature type="transmembrane region" description="Helical" evidence="16">
    <location>
        <begin position="753"/>
        <end position="777"/>
    </location>
</feature>
<evidence type="ECO:0000256" key="6">
    <source>
        <dbReference type="ARBA" id="ARBA00022723"/>
    </source>
</evidence>
<dbReference type="EC" id="7.2.2.9" evidence="13"/>
<keyword evidence="7 16" id="KW-0547">Nucleotide-binding</keyword>
<feature type="domain" description="HMA" evidence="17">
    <location>
        <begin position="89"/>
        <end position="155"/>
    </location>
</feature>
<dbReference type="Pfam" id="PF00403">
    <property type="entry name" value="HMA"/>
    <property type="match status" value="1"/>
</dbReference>
<dbReference type="Gene3D" id="2.70.150.10">
    <property type="entry name" value="Calcium-transporting ATPase, cytoplasmic transduction domain A"/>
    <property type="match status" value="1"/>
</dbReference>
<evidence type="ECO:0000256" key="8">
    <source>
        <dbReference type="ARBA" id="ARBA00022840"/>
    </source>
</evidence>
<dbReference type="SUPFAM" id="SSF55008">
    <property type="entry name" value="HMA, heavy metal-associated domain"/>
    <property type="match status" value="1"/>
</dbReference>
<evidence type="ECO:0000313" key="18">
    <source>
        <dbReference type="EMBL" id="SFP65856.1"/>
    </source>
</evidence>
<dbReference type="InterPro" id="IPR044492">
    <property type="entry name" value="P_typ_ATPase_HD_dom"/>
</dbReference>
<dbReference type="GO" id="GO:0005507">
    <property type="term" value="F:copper ion binding"/>
    <property type="evidence" value="ECO:0007669"/>
    <property type="project" value="TreeGrafter"/>
</dbReference>
<dbReference type="SUPFAM" id="SSF81665">
    <property type="entry name" value="Calcium ATPase, transmembrane domain M"/>
    <property type="match status" value="1"/>
</dbReference>
<dbReference type="Pfam" id="PF00702">
    <property type="entry name" value="Hydrolase"/>
    <property type="match status" value="1"/>
</dbReference>
<keyword evidence="19" id="KW-1185">Reference proteome</keyword>
<feature type="transmembrane region" description="Helical" evidence="16">
    <location>
        <begin position="173"/>
        <end position="195"/>
    </location>
</feature>
<dbReference type="InterPro" id="IPR023299">
    <property type="entry name" value="ATPase_P-typ_cyto_dom_N"/>
</dbReference>
<keyword evidence="10 16" id="KW-1133">Transmembrane helix</keyword>
<dbReference type="SFLD" id="SFLDS00003">
    <property type="entry name" value="Haloacid_Dehalogenase"/>
    <property type="match status" value="1"/>
</dbReference>
<feature type="transmembrane region" description="Helical" evidence="16">
    <location>
        <begin position="270"/>
        <end position="288"/>
    </location>
</feature>
<dbReference type="STRING" id="223786.SAMN05216234_1314"/>
<feature type="transmembrane region" description="Helical" evidence="16">
    <location>
        <begin position="456"/>
        <end position="483"/>
    </location>
</feature>
<evidence type="ECO:0000256" key="4">
    <source>
        <dbReference type="ARBA" id="ARBA00022553"/>
    </source>
</evidence>
<dbReference type="NCBIfam" id="TIGR01511">
    <property type="entry name" value="ATPase-IB1_Cu"/>
    <property type="match status" value="1"/>
</dbReference>
<dbReference type="PANTHER" id="PTHR43520">
    <property type="entry name" value="ATP7, ISOFORM B"/>
    <property type="match status" value="1"/>
</dbReference>
<keyword evidence="4" id="KW-0597">Phosphoprotein</keyword>
<evidence type="ECO:0000256" key="14">
    <source>
        <dbReference type="ARBA" id="ARBA00040690"/>
    </source>
</evidence>
<evidence type="ECO:0000256" key="5">
    <source>
        <dbReference type="ARBA" id="ARBA00022692"/>
    </source>
</evidence>
<evidence type="ECO:0000259" key="17">
    <source>
        <dbReference type="PROSITE" id="PS50846"/>
    </source>
</evidence>
<dbReference type="RefSeq" id="WP_245757051.1">
    <property type="nucleotide sequence ID" value="NZ_FOXB01000031.1"/>
</dbReference>
<name>A0A1I5S6I5_9BACT</name>
<dbReference type="AlphaFoldDB" id="A0A1I5S6I5"/>
<dbReference type="Pfam" id="PF00122">
    <property type="entry name" value="E1-E2_ATPase"/>
    <property type="match status" value="1"/>
</dbReference>
<dbReference type="InterPro" id="IPR001757">
    <property type="entry name" value="P_typ_ATPase"/>
</dbReference>
<dbReference type="InterPro" id="IPR036412">
    <property type="entry name" value="HAD-like_sf"/>
</dbReference>
<evidence type="ECO:0000313" key="19">
    <source>
        <dbReference type="Proteomes" id="UP000199227"/>
    </source>
</evidence>
<evidence type="ECO:0000256" key="15">
    <source>
        <dbReference type="ARBA" id="ARBA00047424"/>
    </source>
</evidence>
<evidence type="ECO:0000256" key="3">
    <source>
        <dbReference type="ARBA" id="ARBA00006024"/>
    </source>
</evidence>
<evidence type="ECO:0000256" key="11">
    <source>
        <dbReference type="ARBA" id="ARBA00023136"/>
    </source>
</evidence>
<dbReference type="Pfam" id="PF12156">
    <property type="entry name" value="ATPase-cat_bd"/>
    <property type="match status" value="1"/>
</dbReference>